<gene>
    <name evidence="2" type="ORF">MFU01_04620</name>
    <name evidence="3" type="ORF">SAMN05443572_1011029</name>
</gene>
<dbReference type="Gene3D" id="3.40.50.2000">
    <property type="entry name" value="Glycogen Phosphorylase B"/>
    <property type="match status" value="2"/>
</dbReference>
<organism evidence="2 5">
    <name type="scientific">Myxococcus fulvus</name>
    <dbReference type="NCBI Taxonomy" id="33"/>
    <lineage>
        <taxon>Bacteria</taxon>
        <taxon>Pseudomonadati</taxon>
        <taxon>Myxococcota</taxon>
        <taxon>Myxococcia</taxon>
        <taxon>Myxococcales</taxon>
        <taxon>Cystobacterineae</taxon>
        <taxon>Myxococcaceae</taxon>
        <taxon>Myxococcus</taxon>
    </lineage>
</organism>
<keyword evidence="4" id="KW-1185">Reference proteome</keyword>
<reference evidence="2 5" key="2">
    <citation type="submission" date="2019-07" db="EMBL/GenBank/DDBJ databases">
        <title>Whole genome shotgun sequence of Myxococcus fulvus NBRC 100333.</title>
        <authorList>
            <person name="Hosoyama A."/>
            <person name="Uohara A."/>
            <person name="Ohji S."/>
            <person name="Ichikawa N."/>
        </authorList>
    </citation>
    <scope>NUCLEOTIDE SEQUENCE [LARGE SCALE GENOMIC DNA]</scope>
    <source>
        <strain evidence="2 5">NBRC 100333</strain>
    </source>
</reference>
<protein>
    <submittedName>
        <fullName evidence="2">Glycosyl transferase family 1</fullName>
    </submittedName>
    <submittedName>
        <fullName evidence="3">Glycosyltransferase involved in cell wall bisynthesis</fullName>
    </submittedName>
</protein>
<dbReference type="Pfam" id="PF13579">
    <property type="entry name" value="Glyco_trans_4_4"/>
    <property type="match status" value="1"/>
</dbReference>
<evidence type="ECO:0000313" key="5">
    <source>
        <dbReference type="Proteomes" id="UP000321514"/>
    </source>
</evidence>
<dbReference type="Proteomes" id="UP000183760">
    <property type="component" value="Unassembled WGS sequence"/>
</dbReference>
<dbReference type="Proteomes" id="UP000321514">
    <property type="component" value="Unassembled WGS sequence"/>
</dbReference>
<dbReference type="AlphaFoldDB" id="A0A511SU13"/>
<dbReference type="EMBL" id="FOIB01000001">
    <property type="protein sequence ID" value="SET07459.1"/>
    <property type="molecule type" value="Genomic_DNA"/>
</dbReference>
<dbReference type="GO" id="GO:0016757">
    <property type="term" value="F:glycosyltransferase activity"/>
    <property type="evidence" value="ECO:0007669"/>
    <property type="project" value="UniProtKB-ARBA"/>
</dbReference>
<dbReference type="RefSeq" id="WP_074949401.1">
    <property type="nucleotide sequence ID" value="NZ_BJXR01000006.1"/>
</dbReference>
<sequence length="380" mass="42087">MEDPTWHLLTGEYPPQPGGVSDYTALVARGLALRGQRVHVWAPGDEGTLDEQGVTVHRVPGLFTPPGLVRLTRELDRCPGPRRLLLQYVPHAFGMKAMNVPFCAWFSARVRDERWVFFHEIVYPWSLASPVRHQVLAGVTRVMARLVARDARRMFVSIPTWADHLPSALRGRAEWRPVPSTLPTEVPEDLVRSVREELGAGLWLGHFGTYGAAIRGPLETVLVSLLRADERRRFLLLGRGSRRVARELGEQHPGLAARIVAREDLAPLALAAHLSAMDVLIQPYPDGVSTRRTSAMAGLALGRALVTQTGLLTEPLWRESRAVALAGDTSPGAMIEVAEQLLSRPEEHVALGERAARLYRERFALEHTVETLLSDIGSRS</sequence>
<keyword evidence="2" id="KW-0808">Transferase</keyword>
<evidence type="ECO:0000313" key="4">
    <source>
        <dbReference type="Proteomes" id="UP000183760"/>
    </source>
</evidence>
<name>A0A511SU13_MYXFU</name>
<evidence type="ECO:0000313" key="3">
    <source>
        <dbReference type="EMBL" id="SET07459.1"/>
    </source>
</evidence>
<comment type="caution">
    <text evidence="2">The sequence shown here is derived from an EMBL/GenBank/DDBJ whole genome shotgun (WGS) entry which is preliminary data.</text>
</comment>
<evidence type="ECO:0000259" key="1">
    <source>
        <dbReference type="Pfam" id="PF13579"/>
    </source>
</evidence>
<reference evidence="3 4" key="1">
    <citation type="submission" date="2016-10" db="EMBL/GenBank/DDBJ databases">
        <authorList>
            <person name="Varghese N."/>
            <person name="Submissions S."/>
        </authorList>
    </citation>
    <scope>NUCLEOTIDE SEQUENCE [LARGE SCALE GENOMIC DNA]</scope>
    <source>
        <strain evidence="3 4">DSM 16525</strain>
    </source>
</reference>
<evidence type="ECO:0000313" key="2">
    <source>
        <dbReference type="EMBL" id="GEN05425.1"/>
    </source>
</evidence>
<dbReference type="InterPro" id="IPR028098">
    <property type="entry name" value="Glyco_trans_4-like_N"/>
</dbReference>
<proteinExistence type="predicted"/>
<dbReference type="STRING" id="1334629.MFUL124B02_06090"/>
<dbReference type="SUPFAM" id="SSF53756">
    <property type="entry name" value="UDP-Glycosyltransferase/glycogen phosphorylase"/>
    <property type="match status" value="1"/>
</dbReference>
<dbReference type="EMBL" id="BJXR01000006">
    <property type="protein sequence ID" value="GEN05425.1"/>
    <property type="molecule type" value="Genomic_DNA"/>
</dbReference>
<feature type="domain" description="Glycosyltransferase subfamily 4-like N-terminal" evidence="1">
    <location>
        <begin position="18"/>
        <end position="179"/>
    </location>
</feature>
<accession>A0A511SU13</accession>
<dbReference type="OrthoDB" id="7988204at2"/>